<dbReference type="PANTHER" id="PTHR34218">
    <property type="entry name" value="PEPTIDASE S45 PENICILLIN AMIDASE"/>
    <property type="match status" value="1"/>
</dbReference>
<evidence type="ECO:0000256" key="4">
    <source>
        <dbReference type="ARBA" id="ARBA00023145"/>
    </source>
</evidence>
<gene>
    <name evidence="7" type="ORF">GCM10011487_25320</name>
</gene>
<dbReference type="RefSeq" id="WP_161812204.1">
    <property type="nucleotide sequence ID" value="NZ_BLJN01000002.1"/>
</dbReference>
<protein>
    <submittedName>
        <fullName evidence="7">Penicillin amidase</fullName>
    </submittedName>
</protein>
<dbReference type="Gene3D" id="1.10.1400.10">
    <property type="match status" value="1"/>
</dbReference>
<keyword evidence="3" id="KW-0378">Hydrolase</keyword>
<dbReference type="AlphaFoldDB" id="A0A829YD15"/>
<dbReference type="PANTHER" id="PTHR34218:SF3">
    <property type="entry name" value="ACYL-HOMOSERINE LACTONE ACYLASE PVDQ"/>
    <property type="match status" value="1"/>
</dbReference>
<dbReference type="Pfam" id="PF01804">
    <property type="entry name" value="Penicil_amidase"/>
    <property type="match status" value="1"/>
</dbReference>
<dbReference type="GO" id="GO:0016811">
    <property type="term" value="F:hydrolase activity, acting on carbon-nitrogen (but not peptide) bonds, in linear amides"/>
    <property type="evidence" value="ECO:0007669"/>
    <property type="project" value="InterPro"/>
</dbReference>
<proteinExistence type="inferred from homology"/>
<dbReference type="Gene3D" id="1.10.439.10">
    <property type="entry name" value="Penicillin Amidohydrolase, domain 1"/>
    <property type="match status" value="1"/>
</dbReference>
<evidence type="ECO:0000256" key="3">
    <source>
        <dbReference type="ARBA" id="ARBA00022801"/>
    </source>
</evidence>
<dbReference type="SUPFAM" id="SSF56235">
    <property type="entry name" value="N-terminal nucleophile aminohydrolases (Ntn hydrolases)"/>
    <property type="match status" value="1"/>
</dbReference>
<feature type="signal peptide" evidence="6">
    <location>
        <begin position="1"/>
        <end position="24"/>
    </location>
</feature>
<evidence type="ECO:0000256" key="5">
    <source>
        <dbReference type="SAM" id="MobiDB-lite"/>
    </source>
</evidence>
<reference evidence="8" key="1">
    <citation type="submission" date="2020-01" db="EMBL/GenBank/DDBJ databases">
        <title>'Steroidobacter agaridevorans' sp. nov., agar-degrading bacteria isolated from rhizosphere soils.</title>
        <authorList>
            <person name="Ikenaga M."/>
            <person name="Kataoka M."/>
            <person name="Murouchi A."/>
            <person name="Katsuragi S."/>
            <person name="Sakai M."/>
        </authorList>
    </citation>
    <scope>NUCLEOTIDE SEQUENCE [LARGE SCALE GENOMIC DNA]</scope>
    <source>
        <strain evidence="8">YU21-B</strain>
    </source>
</reference>
<sequence length="790" mass="87664">MNRHKISILALASLGLSFAGFALAAPRAEIRTTSYGVPHVLADDFEGVGFGLGYAFAQTGICDIAARWVTVNAMRSRYFGPDEPSTDAYPSGPEPFTNVQSDFFWKSVLDRDLVGQELRSKPPLGPTTEVRELVRGYAAGYNHYLAKTGVDNIPDARCRGAEWVRPIAEQDVYLRALHWSSFLSSGALMQDYVRAAPPTAGAKSKSVQPKSGSNDLESSITSQPQGPGSNMIALGKEATDNGRGMLFANPHWVWHGPERWFEAQLTVPGKLNVYGGGVLGVPVVLFGHNEKVAWSHTLATPRRFTVYQLRLAPGSTTSYLYDGKPRAMTPRTVTVEVRGADGKLQNRSHTFWETHYGTVLQSAEFGWTDDTAYAVRDVAMNFRWLNQQLEMNRAQSVEQLDEAGRMYLGIGWLNTMAADSAGNTYYADRTGVPHVTNAQLDKCVNSDLGRRMLERRQMVLDGSRSECEWGSDADSIVPGTLGVAALPKLMRTDYVTNSNDSYWTNNPHQLLEGYPLIVGDERTTRSLRTRNGLLKIERRLKGVDGHPGKRFTLDQLEAITMDNRVLAAELWRDPLVSLCRKLPARAGLPAACDVLAKWDQTENLDSSGAVLWRRFFENLDYKAQKEVFAVPFDPADPINTPSGLNTEDPRVAKALNAAISDLLDSGVPLDAAYRGYQYETRGDTRIPMHGGLADAGQYNFMHNKTGWVPGKGWPEMYLGSTLILWMQFTEQGPKGRSIMTYSQSDNPSSPYYLDQVRLYSEKKSKPILFSERDILADPNLEVTRVPLPAR</sequence>
<keyword evidence="8" id="KW-1185">Reference proteome</keyword>
<keyword evidence="4" id="KW-0865">Zymogen</keyword>
<evidence type="ECO:0000256" key="6">
    <source>
        <dbReference type="SAM" id="SignalP"/>
    </source>
</evidence>
<comment type="similarity">
    <text evidence="1">Belongs to the peptidase S45 family.</text>
</comment>
<comment type="caution">
    <text evidence="7">The sequence shown here is derived from an EMBL/GenBank/DDBJ whole genome shotgun (WGS) entry which is preliminary data.</text>
</comment>
<dbReference type="InterPro" id="IPR043147">
    <property type="entry name" value="Penicillin_amidase_A-knob"/>
</dbReference>
<dbReference type="GO" id="GO:0017000">
    <property type="term" value="P:antibiotic biosynthetic process"/>
    <property type="evidence" value="ECO:0007669"/>
    <property type="project" value="InterPro"/>
</dbReference>
<organism evidence="7 8">
    <name type="scientific">Steroidobacter agaridevorans</name>
    <dbReference type="NCBI Taxonomy" id="2695856"/>
    <lineage>
        <taxon>Bacteria</taxon>
        <taxon>Pseudomonadati</taxon>
        <taxon>Pseudomonadota</taxon>
        <taxon>Gammaproteobacteria</taxon>
        <taxon>Steroidobacterales</taxon>
        <taxon>Steroidobacteraceae</taxon>
        <taxon>Steroidobacter</taxon>
    </lineage>
</organism>
<dbReference type="InterPro" id="IPR023343">
    <property type="entry name" value="Penicillin_amidase_dom1"/>
</dbReference>
<evidence type="ECO:0000256" key="1">
    <source>
        <dbReference type="ARBA" id="ARBA00006586"/>
    </source>
</evidence>
<feature type="chain" id="PRO_5032459682" evidence="6">
    <location>
        <begin position="25"/>
        <end position="790"/>
    </location>
</feature>
<keyword evidence="2 6" id="KW-0732">Signal</keyword>
<dbReference type="Proteomes" id="UP000445000">
    <property type="component" value="Unassembled WGS sequence"/>
</dbReference>
<dbReference type="Gene3D" id="3.60.20.10">
    <property type="entry name" value="Glutamine Phosphoribosylpyrophosphate, subunit 1, domain 1"/>
    <property type="match status" value="1"/>
</dbReference>
<feature type="region of interest" description="Disordered" evidence="5">
    <location>
        <begin position="199"/>
        <end position="235"/>
    </location>
</feature>
<evidence type="ECO:0000313" key="7">
    <source>
        <dbReference type="EMBL" id="GFE80532.1"/>
    </source>
</evidence>
<dbReference type="EMBL" id="BLJN01000002">
    <property type="protein sequence ID" value="GFE80532.1"/>
    <property type="molecule type" value="Genomic_DNA"/>
</dbReference>
<evidence type="ECO:0000313" key="8">
    <source>
        <dbReference type="Proteomes" id="UP000445000"/>
    </source>
</evidence>
<dbReference type="InterPro" id="IPR043146">
    <property type="entry name" value="Penicillin_amidase_N_B-knob"/>
</dbReference>
<name>A0A829YD15_9GAMM</name>
<accession>A0A829YD15</accession>
<dbReference type="InterPro" id="IPR002692">
    <property type="entry name" value="S45"/>
</dbReference>
<dbReference type="InterPro" id="IPR029055">
    <property type="entry name" value="Ntn_hydrolases_N"/>
</dbReference>
<feature type="compositionally biased region" description="Polar residues" evidence="5">
    <location>
        <begin position="205"/>
        <end position="228"/>
    </location>
</feature>
<dbReference type="Gene3D" id="2.30.120.10">
    <property type="match status" value="1"/>
</dbReference>
<evidence type="ECO:0000256" key="2">
    <source>
        <dbReference type="ARBA" id="ARBA00022729"/>
    </source>
</evidence>